<sequence length="437" mass="47458">MAHALDLLTANDKPGEYPGSSYAQAATPLPPFPAAKGALRCDVCVIGAGFTGLSAALHLAQRGYDVIVLEAQRVGFGASGRNGGQVGMGQRLEQDDLESLVGKDDARKLWDIAAQSVELVRVLAGNPAVEATFHPGVLHPNHRPRYDSHSRAYAEKLNNEYGYDQIRYVPPEEMRHLIGSTAYSGGTLDMGSGHIDPFQLALGLARMARDAGARIFERSRVTGVSEGSPATIETEATQVTAEHVVLACNGYLGKLDKRVATRVMPINNFIVATEPMDDAAREALIRENYAVADSKFVVNYYRFSDDNRLLFGGGETYGYRFPSDIRALVRKPMLEIYPQLKDVRLDHAWGGTLAITMNRMPHFARLGTNVLSLSGYSGHGLAMATLAGQIAAETIAGQAERFDVMARVPSPRFPGGSALRSPLLVLAMLWFSLRDRL</sequence>
<dbReference type="EMBL" id="JBHTJT010000012">
    <property type="protein sequence ID" value="MFD0980186.1"/>
    <property type="molecule type" value="Genomic_DNA"/>
</dbReference>
<accession>A0ABW3IPX8</accession>
<comment type="caution">
    <text evidence="3">The sequence shown here is derived from an EMBL/GenBank/DDBJ whole genome shotgun (WGS) entry which is preliminary data.</text>
</comment>
<dbReference type="Gene3D" id="3.50.50.60">
    <property type="entry name" value="FAD/NAD(P)-binding domain"/>
    <property type="match status" value="1"/>
</dbReference>
<dbReference type="Pfam" id="PF01266">
    <property type="entry name" value="DAO"/>
    <property type="match status" value="1"/>
</dbReference>
<name>A0ABW3IPX8_9RHOB</name>
<dbReference type="Gene3D" id="3.30.9.10">
    <property type="entry name" value="D-Amino Acid Oxidase, subunit A, domain 2"/>
    <property type="match status" value="1"/>
</dbReference>
<keyword evidence="4" id="KW-1185">Reference proteome</keyword>
<reference evidence="4" key="1">
    <citation type="journal article" date="2019" name="Int. J. Syst. Evol. Microbiol.">
        <title>The Global Catalogue of Microorganisms (GCM) 10K type strain sequencing project: providing services to taxonomists for standard genome sequencing and annotation.</title>
        <authorList>
            <consortium name="The Broad Institute Genomics Platform"/>
            <consortium name="The Broad Institute Genome Sequencing Center for Infectious Disease"/>
            <person name="Wu L."/>
            <person name="Ma J."/>
        </authorList>
    </citation>
    <scope>NUCLEOTIDE SEQUENCE [LARGE SCALE GENOMIC DNA]</scope>
    <source>
        <strain evidence="4">CCUG 60524</strain>
    </source>
</reference>
<keyword evidence="1 3" id="KW-0560">Oxidoreductase</keyword>
<dbReference type="PANTHER" id="PTHR13847:SF281">
    <property type="entry name" value="FAD DEPENDENT OXIDOREDUCTASE DOMAIN-CONTAINING PROTEIN"/>
    <property type="match status" value="1"/>
</dbReference>
<evidence type="ECO:0000256" key="1">
    <source>
        <dbReference type="ARBA" id="ARBA00023002"/>
    </source>
</evidence>
<dbReference type="SUPFAM" id="SSF51905">
    <property type="entry name" value="FAD/NAD(P)-binding domain"/>
    <property type="match status" value="1"/>
</dbReference>
<dbReference type="InterPro" id="IPR006076">
    <property type="entry name" value="FAD-dep_OxRdtase"/>
</dbReference>
<dbReference type="GO" id="GO:0016491">
    <property type="term" value="F:oxidoreductase activity"/>
    <property type="evidence" value="ECO:0007669"/>
    <property type="project" value="UniProtKB-KW"/>
</dbReference>
<dbReference type="EC" id="1.-.-.-" evidence="3"/>
<dbReference type="InterPro" id="IPR036188">
    <property type="entry name" value="FAD/NAD-bd_sf"/>
</dbReference>
<evidence type="ECO:0000313" key="3">
    <source>
        <dbReference type="EMBL" id="MFD0980186.1"/>
    </source>
</evidence>
<protein>
    <submittedName>
        <fullName evidence="3">NAD(P)/FAD-dependent oxidoreductase</fullName>
        <ecNumber evidence="3">1.-.-.-</ecNumber>
    </submittedName>
</protein>
<dbReference type="Proteomes" id="UP001597108">
    <property type="component" value="Unassembled WGS sequence"/>
</dbReference>
<dbReference type="PANTHER" id="PTHR13847">
    <property type="entry name" value="SARCOSINE DEHYDROGENASE-RELATED"/>
    <property type="match status" value="1"/>
</dbReference>
<gene>
    <name evidence="3" type="ORF">ACFQ2S_11050</name>
</gene>
<feature type="domain" description="FAD dependent oxidoreductase" evidence="2">
    <location>
        <begin position="42"/>
        <end position="393"/>
    </location>
</feature>
<proteinExistence type="predicted"/>
<organism evidence="3 4">
    <name type="scientific">Tropicimonas aquimaris</name>
    <dbReference type="NCBI Taxonomy" id="914152"/>
    <lineage>
        <taxon>Bacteria</taxon>
        <taxon>Pseudomonadati</taxon>
        <taxon>Pseudomonadota</taxon>
        <taxon>Alphaproteobacteria</taxon>
        <taxon>Rhodobacterales</taxon>
        <taxon>Roseobacteraceae</taxon>
        <taxon>Tropicimonas</taxon>
    </lineage>
</organism>
<evidence type="ECO:0000259" key="2">
    <source>
        <dbReference type="Pfam" id="PF01266"/>
    </source>
</evidence>
<dbReference type="RefSeq" id="WP_386074511.1">
    <property type="nucleotide sequence ID" value="NZ_JBHTJT010000012.1"/>
</dbReference>
<evidence type="ECO:0000313" key="4">
    <source>
        <dbReference type="Proteomes" id="UP001597108"/>
    </source>
</evidence>